<dbReference type="VEuPathDB" id="ToxoDB:CSUI_005738"/>
<sequence>MCSGVSKKTHVQRKDTSAARKETCLRMDWHGPRSCLKTNGESIFPADFSGITQVQMMASLHHAQRYAAVSCGASLCWNGEG</sequence>
<reference evidence="2 3" key="1">
    <citation type="journal article" date="2017" name="Int. J. Parasitol.">
        <title>The genome of the protozoan parasite Cystoisospora suis and a reverse vaccinology approach to identify vaccine candidates.</title>
        <authorList>
            <person name="Palmieri N."/>
            <person name="Shrestha A."/>
            <person name="Ruttkowski B."/>
            <person name="Beck T."/>
            <person name="Vogl C."/>
            <person name="Tomley F."/>
            <person name="Blake D.P."/>
            <person name="Joachim A."/>
        </authorList>
    </citation>
    <scope>NUCLEOTIDE SEQUENCE [LARGE SCALE GENOMIC DNA]</scope>
    <source>
        <strain evidence="2 3">Wien I</strain>
    </source>
</reference>
<feature type="region of interest" description="Disordered" evidence="1">
    <location>
        <begin position="1"/>
        <end position="20"/>
    </location>
</feature>
<dbReference type="GeneID" id="94429119"/>
<proteinExistence type="predicted"/>
<dbReference type="EMBL" id="MIGC01002761">
    <property type="protein sequence ID" value="PHJ20429.1"/>
    <property type="molecule type" value="Genomic_DNA"/>
</dbReference>
<comment type="caution">
    <text evidence="2">The sequence shown here is derived from an EMBL/GenBank/DDBJ whole genome shotgun (WGS) entry which is preliminary data.</text>
</comment>
<keyword evidence="3" id="KW-1185">Reference proteome</keyword>
<evidence type="ECO:0000256" key="1">
    <source>
        <dbReference type="SAM" id="MobiDB-lite"/>
    </source>
</evidence>
<dbReference type="Proteomes" id="UP000221165">
    <property type="component" value="Unassembled WGS sequence"/>
</dbReference>
<evidence type="ECO:0000313" key="2">
    <source>
        <dbReference type="EMBL" id="PHJ20429.1"/>
    </source>
</evidence>
<name>A0A2C6KU61_9APIC</name>
<dbReference type="AlphaFoldDB" id="A0A2C6KU61"/>
<dbReference type="RefSeq" id="XP_067922117.1">
    <property type="nucleotide sequence ID" value="XM_068065908.1"/>
</dbReference>
<protein>
    <submittedName>
        <fullName evidence="2">Uncharacterized protein</fullName>
    </submittedName>
</protein>
<accession>A0A2C6KU61</accession>
<gene>
    <name evidence="2" type="ORF">CSUI_005738</name>
</gene>
<evidence type="ECO:0000313" key="3">
    <source>
        <dbReference type="Proteomes" id="UP000221165"/>
    </source>
</evidence>
<organism evidence="2 3">
    <name type="scientific">Cystoisospora suis</name>
    <dbReference type="NCBI Taxonomy" id="483139"/>
    <lineage>
        <taxon>Eukaryota</taxon>
        <taxon>Sar</taxon>
        <taxon>Alveolata</taxon>
        <taxon>Apicomplexa</taxon>
        <taxon>Conoidasida</taxon>
        <taxon>Coccidia</taxon>
        <taxon>Eucoccidiorida</taxon>
        <taxon>Eimeriorina</taxon>
        <taxon>Sarcocystidae</taxon>
        <taxon>Cystoisospora</taxon>
    </lineage>
</organism>